<keyword evidence="3" id="KW-1185">Reference proteome</keyword>
<dbReference type="Proteomes" id="UP001279410">
    <property type="component" value="Unassembled WGS sequence"/>
</dbReference>
<evidence type="ECO:0000256" key="1">
    <source>
        <dbReference type="SAM" id="MobiDB-lite"/>
    </source>
</evidence>
<dbReference type="InterPro" id="IPR014710">
    <property type="entry name" value="RmlC-like_jellyroll"/>
</dbReference>
<dbReference type="InterPro" id="IPR050818">
    <property type="entry name" value="KCNH_animal-type"/>
</dbReference>
<name>A0AAD3QX50_LATJO</name>
<dbReference type="PANTHER" id="PTHR10217:SF533">
    <property type="entry name" value="POTASSIUM VOLTAGE-GATED CHANNEL SUBFAMILY H MEMBER 5"/>
    <property type="match status" value="1"/>
</dbReference>
<protein>
    <submittedName>
        <fullName evidence="2">Potassium voltage-gated channel subfamily H member 5</fullName>
    </submittedName>
</protein>
<organism evidence="2 3">
    <name type="scientific">Lates japonicus</name>
    <name type="common">Japanese lates</name>
    <dbReference type="NCBI Taxonomy" id="270547"/>
    <lineage>
        <taxon>Eukaryota</taxon>
        <taxon>Metazoa</taxon>
        <taxon>Chordata</taxon>
        <taxon>Craniata</taxon>
        <taxon>Vertebrata</taxon>
        <taxon>Euteleostomi</taxon>
        <taxon>Actinopterygii</taxon>
        <taxon>Neopterygii</taxon>
        <taxon>Teleostei</taxon>
        <taxon>Neoteleostei</taxon>
        <taxon>Acanthomorphata</taxon>
        <taxon>Carangaria</taxon>
        <taxon>Carangaria incertae sedis</taxon>
        <taxon>Centropomidae</taxon>
        <taxon>Lates</taxon>
    </lineage>
</organism>
<dbReference type="PANTHER" id="PTHR10217">
    <property type="entry name" value="VOLTAGE AND LIGAND GATED POTASSIUM CHANNEL"/>
    <property type="match status" value="1"/>
</dbReference>
<dbReference type="InterPro" id="IPR018490">
    <property type="entry name" value="cNMP-bd_dom_sf"/>
</dbReference>
<dbReference type="SUPFAM" id="SSF51206">
    <property type="entry name" value="cAMP-binding domain-like"/>
    <property type="match status" value="1"/>
</dbReference>
<accession>A0AAD3QX50</accession>
<reference evidence="2" key="1">
    <citation type="submission" date="2022-08" db="EMBL/GenBank/DDBJ databases">
        <title>Genome sequencing of akame (Lates japonicus).</title>
        <authorList>
            <person name="Hashiguchi Y."/>
            <person name="Takahashi H."/>
        </authorList>
    </citation>
    <scope>NUCLEOTIDE SEQUENCE</scope>
    <source>
        <strain evidence="2">Kochi</strain>
    </source>
</reference>
<evidence type="ECO:0000313" key="2">
    <source>
        <dbReference type="EMBL" id="GLD47568.1"/>
    </source>
</evidence>
<comment type="caution">
    <text evidence="2">The sequence shown here is derived from an EMBL/GenBank/DDBJ whole genome shotgun (WGS) entry which is preliminary data.</text>
</comment>
<feature type="region of interest" description="Disordered" evidence="1">
    <location>
        <begin position="104"/>
        <end position="124"/>
    </location>
</feature>
<proteinExistence type="predicted"/>
<dbReference type="GO" id="GO:0005249">
    <property type="term" value="F:voltage-gated potassium channel activity"/>
    <property type="evidence" value="ECO:0007669"/>
    <property type="project" value="TreeGrafter"/>
</dbReference>
<gene>
    <name evidence="2" type="ORF">AKAME5_000170700</name>
</gene>
<dbReference type="GO" id="GO:0008076">
    <property type="term" value="C:voltage-gated potassium channel complex"/>
    <property type="evidence" value="ECO:0007669"/>
    <property type="project" value="TreeGrafter"/>
</dbReference>
<sequence length="124" mass="13663">MVEASVTQGVVTDCGHCGLLFVTSNPGKGDVFGDVFWKETTLAHACANVRALTYCDLHVIKREALLKVLEFYTAFANSFSRNLILTCNLRKRLLERRHDEDKPLLAGAQTGPVGLRGDQNVCQP</sequence>
<dbReference type="Gene3D" id="2.60.120.10">
    <property type="entry name" value="Jelly Rolls"/>
    <property type="match status" value="1"/>
</dbReference>
<dbReference type="GO" id="GO:0042391">
    <property type="term" value="P:regulation of membrane potential"/>
    <property type="evidence" value="ECO:0007669"/>
    <property type="project" value="TreeGrafter"/>
</dbReference>
<dbReference type="EMBL" id="BRZM01000004">
    <property type="protein sequence ID" value="GLD47568.1"/>
    <property type="molecule type" value="Genomic_DNA"/>
</dbReference>
<evidence type="ECO:0000313" key="3">
    <source>
        <dbReference type="Proteomes" id="UP001279410"/>
    </source>
</evidence>
<dbReference type="AlphaFoldDB" id="A0AAD3QX50"/>